<protein>
    <submittedName>
        <fullName evidence="1">Uncharacterized protein</fullName>
    </submittedName>
</protein>
<accession>A0A6N8EQM4</accession>
<reference evidence="1 2" key="1">
    <citation type="submission" date="2019-11" db="EMBL/GenBank/DDBJ databases">
        <title>Draft genome sequences of five Paenibacillus species of dairy origin.</title>
        <authorList>
            <person name="Olajide A.M."/>
            <person name="Chen S."/>
            <person name="Lapointe G."/>
        </authorList>
    </citation>
    <scope>NUCLEOTIDE SEQUENCE [LARGE SCALE GENOMIC DNA]</scope>
    <source>
        <strain evidence="1 2">3CT49</strain>
    </source>
</reference>
<name>A0A6N8EQM4_PAEMA</name>
<dbReference type="AlphaFoldDB" id="A0A6N8EQM4"/>
<dbReference type="GeneID" id="77010165"/>
<dbReference type="RefSeq" id="WP_036628994.1">
    <property type="nucleotide sequence ID" value="NZ_BGMM01000031.1"/>
</dbReference>
<dbReference type="OrthoDB" id="2646757at2"/>
<proteinExistence type="predicted"/>
<gene>
    <name evidence="1" type="ORF">GNQ08_07635</name>
</gene>
<comment type="caution">
    <text evidence="1">The sequence shown here is derived from an EMBL/GenBank/DDBJ whole genome shotgun (WGS) entry which is preliminary data.</text>
</comment>
<dbReference type="Proteomes" id="UP000442469">
    <property type="component" value="Unassembled WGS sequence"/>
</dbReference>
<sequence>MAVSRGPVEQDYIIERVQALFQCRVLWNEGRPCLEYDNKEELGKISEYVKANFATELLDVFFTTVESLPIE</sequence>
<dbReference type="EMBL" id="WNZZ01000004">
    <property type="protein sequence ID" value="MUG22287.1"/>
    <property type="molecule type" value="Genomic_DNA"/>
</dbReference>
<organism evidence="1 2">
    <name type="scientific">Paenibacillus macerans</name>
    <name type="common">Bacillus macerans</name>
    <dbReference type="NCBI Taxonomy" id="44252"/>
    <lineage>
        <taxon>Bacteria</taxon>
        <taxon>Bacillati</taxon>
        <taxon>Bacillota</taxon>
        <taxon>Bacilli</taxon>
        <taxon>Bacillales</taxon>
        <taxon>Paenibacillaceae</taxon>
        <taxon>Paenibacillus</taxon>
    </lineage>
</organism>
<evidence type="ECO:0000313" key="1">
    <source>
        <dbReference type="EMBL" id="MUG22287.1"/>
    </source>
</evidence>
<evidence type="ECO:0000313" key="2">
    <source>
        <dbReference type="Proteomes" id="UP000442469"/>
    </source>
</evidence>